<dbReference type="OrthoDB" id="453197at2"/>
<dbReference type="EMBL" id="QVFV01000002">
    <property type="protein sequence ID" value="RZM79406.1"/>
    <property type="molecule type" value="Genomic_DNA"/>
</dbReference>
<keyword evidence="4" id="KW-1185">Reference proteome</keyword>
<evidence type="ECO:0000256" key="1">
    <source>
        <dbReference type="SAM" id="MobiDB-lite"/>
    </source>
</evidence>
<evidence type="ECO:0000259" key="2">
    <source>
        <dbReference type="Pfam" id="PF14238"/>
    </source>
</evidence>
<accession>A0A4V2E2Q8</accession>
<name>A0A4V2E2Q8_9CYAN</name>
<proteinExistence type="predicted"/>
<evidence type="ECO:0000313" key="3">
    <source>
        <dbReference type="EMBL" id="RZM79406.1"/>
    </source>
</evidence>
<feature type="compositionally biased region" description="Acidic residues" evidence="1">
    <location>
        <begin position="196"/>
        <end position="217"/>
    </location>
</feature>
<protein>
    <submittedName>
        <fullName evidence="3">DUF4340 domain-containing protein</fullName>
    </submittedName>
</protein>
<gene>
    <name evidence="3" type="ORF">DYY88_11725</name>
</gene>
<evidence type="ECO:0000313" key="4">
    <source>
        <dbReference type="Proteomes" id="UP000292459"/>
    </source>
</evidence>
<reference evidence="3 4" key="1">
    <citation type="submission" date="2018-11" db="EMBL/GenBank/DDBJ databases">
        <title>Whole genome sequencing of an environmental sample.</title>
        <authorList>
            <person name="Sarangi A.N."/>
            <person name="Singh D."/>
            <person name="Tripathy S."/>
        </authorList>
    </citation>
    <scope>NUCLEOTIDE SEQUENCE [LARGE SCALE GENOMIC DNA]</scope>
    <source>
        <strain evidence="3 4">Lakshadweep</strain>
    </source>
</reference>
<comment type="caution">
    <text evidence="3">The sequence shown here is derived from an EMBL/GenBank/DDBJ whole genome shotgun (WGS) entry which is preliminary data.</text>
</comment>
<dbReference type="InterPro" id="IPR025641">
    <property type="entry name" value="DUF4340"/>
</dbReference>
<organism evidence="3 4">
    <name type="scientific">Leptolyngbya iicbica LK</name>
    <dbReference type="NCBI Taxonomy" id="2294035"/>
    <lineage>
        <taxon>Bacteria</taxon>
        <taxon>Bacillati</taxon>
        <taxon>Cyanobacteriota</taxon>
        <taxon>Cyanophyceae</taxon>
        <taxon>Leptolyngbyales</taxon>
        <taxon>Leptolyngbyaceae</taxon>
        <taxon>Leptolyngbya group</taxon>
        <taxon>Leptolyngbya</taxon>
        <taxon>Leptolyngbya iicbica</taxon>
    </lineage>
</organism>
<feature type="region of interest" description="Disordered" evidence="1">
    <location>
        <begin position="193"/>
        <end position="230"/>
    </location>
</feature>
<sequence length="230" mass="24751">MKLQRSTVILVAAALLLGGVVLVTQSRQSGSNQTATTALTDSTATPVYDFAEADVVFLQIETADQTVVFEKDDDGFWQMIEPEEQPAEEAAIAFLLSRLVTDGLVNTTTVEAATPADFGLDNPFATVDLTLADGTTHQLIVGDADFSGQNYYALIDPETFPLPSEASDIEVAIVGENIFNGVDRPLEEWQAVVEENTTEDGETAPEDEADTDPEVGEESGNNSEESDRDR</sequence>
<dbReference type="AlphaFoldDB" id="A0A4V2E2Q8"/>
<dbReference type="Pfam" id="PF14238">
    <property type="entry name" value="DUF4340"/>
    <property type="match status" value="1"/>
</dbReference>
<dbReference type="RefSeq" id="WP_052288507.1">
    <property type="nucleotide sequence ID" value="NZ_QVFV01000002.1"/>
</dbReference>
<dbReference type="Proteomes" id="UP000292459">
    <property type="component" value="Unassembled WGS sequence"/>
</dbReference>
<feature type="domain" description="DUF4340" evidence="2">
    <location>
        <begin position="77"/>
        <end position="154"/>
    </location>
</feature>